<name>A0A7U2HXP3_PHANO</name>
<accession>A0A7U2HXP3</accession>
<evidence type="ECO:0000313" key="2">
    <source>
        <dbReference type="Proteomes" id="UP000663193"/>
    </source>
</evidence>
<dbReference type="AlphaFoldDB" id="A0A7U2HXP3"/>
<proteinExistence type="predicted"/>
<gene>
    <name evidence="1" type="ORF">JI435_020830</name>
</gene>
<sequence>MHEHEISRCSVPKFCKSSLIQLAGAYIPVQCGADAKSRFKQKCSTLMSWAAKGE</sequence>
<dbReference type="EMBL" id="CP069024">
    <property type="protein sequence ID" value="QRC91902.1"/>
    <property type="molecule type" value="Genomic_DNA"/>
</dbReference>
<dbReference type="VEuPathDB" id="FungiDB:JI435_020830"/>
<keyword evidence="2" id="KW-1185">Reference proteome</keyword>
<dbReference type="Proteomes" id="UP000663193">
    <property type="component" value="Chromosome 2"/>
</dbReference>
<organism evidence="1 2">
    <name type="scientific">Phaeosphaeria nodorum (strain SN15 / ATCC MYA-4574 / FGSC 10173)</name>
    <name type="common">Glume blotch fungus</name>
    <name type="synonym">Parastagonospora nodorum</name>
    <dbReference type="NCBI Taxonomy" id="321614"/>
    <lineage>
        <taxon>Eukaryota</taxon>
        <taxon>Fungi</taxon>
        <taxon>Dikarya</taxon>
        <taxon>Ascomycota</taxon>
        <taxon>Pezizomycotina</taxon>
        <taxon>Dothideomycetes</taxon>
        <taxon>Pleosporomycetidae</taxon>
        <taxon>Pleosporales</taxon>
        <taxon>Pleosporineae</taxon>
        <taxon>Phaeosphaeriaceae</taxon>
        <taxon>Parastagonospora</taxon>
    </lineage>
</organism>
<protein>
    <submittedName>
        <fullName evidence="1">Uncharacterized protein</fullName>
    </submittedName>
</protein>
<reference evidence="2" key="1">
    <citation type="journal article" date="2021" name="BMC Genomics">
        <title>Chromosome-level genome assembly and manually-curated proteome of model necrotroph Parastagonospora nodorum Sn15 reveals a genome-wide trove of candidate effector homologs, and redundancy of virulence-related functions within an accessory chromosome.</title>
        <authorList>
            <person name="Bertazzoni S."/>
            <person name="Jones D.A.B."/>
            <person name="Phan H.T."/>
            <person name="Tan K.-C."/>
            <person name="Hane J.K."/>
        </authorList>
    </citation>
    <scope>NUCLEOTIDE SEQUENCE [LARGE SCALE GENOMIC DNA]</scope>
    <source>
        <strain evidence="2">SN15 / ATCC MYA-4574 / FGSC 10173)</strain>
    </source>
</reference>
<evidence type="ECO:0000313" key="1">
    <source>
        <dbReference type="EMBL" id="QRC91902.1"/>
    </source>
</evidence>